<dbReference type="Pfam" id="PF23360">
    <property type="entry name" value="BBS7_GAE"/>
    <property type="match status" value="1"/>
</dbReference>
<proteinExistence type="predicted"/>
<evidence type="ECO:0000313" key="6">
    <source>
        <dbReference type="Proteomes" id="UP000275652"/>
    </source>
</evidence>
<evidence type="ECO:0000259" key="1">
    <source>
        <dbReference type="Pfam" id="PF23349"/>
    </source>
</evidence>
<feature type="domain" description="BBS7 beta-propeller" evidence="4">
    <location>
        <begin position="42"/>
        <end position="238"/>
    </location>
</feature>
<dbReference type="PANTHER" id="PTHR16074">
    <property type="entry name" value="BARDET-BIEDL SYNDROME 7 PROTEIN"/>
    <property type="match status" value="1"/>
</dbReference>
<dbReference type="PANTHER" id="PTHR16074:SF4">
    <property type="entry name" value="BARDET-BIEDL SYNDROME 7 PROTEIN"/>
    <property type="match status" value="1"/>
</dbReference>
<dbReference type="InterPro" id="IPR056334">
    <property type="entry name" value="BBS7_GAE_dom"/>
</dbReference>
<dbReference type="GO" id="GO:0005930">
    <property type="term" value="C:axoneme"/>
    <property type="evidence" value="ECO:0007669"/>
    <property type="project" value="TreeGrafter"/>
</dbReference>
<evidence type="ECO:0000313" key="5">
    <source>
        <dbReference type="EMBL" id="RLO13522.1"/>
    </source>
</evidence>
<protein>
    <recommendedName>
        <fullName evidence="7">Ciliary BBSome complex subunit 2 middle region domain-containing protein</fullName>
    </recommendedName>
</protein>
<dbReference type="GO" id="GO:0060271">
    <property type="term" value="P:cilium assembly"/>
    <property type="evidence" value="ECO:0007669"/>
    <property type="project" value="TreeGrafter"/>
</dbReference>
<dbReference type="Proteomes" id="UP000275652">
    <property type="component" value="Unassembled WGS sequence"/>
</dbReference>
<evidence type="ECO:0000259" key="4">
    <source>
        <dbReference type="Pfam" id="PF23743"/>
    </source>
</evidence>
<dbReference type="InterPro" id="IPR056333">
    <property type="entry name" value="BBS7_pf_dom"/>
</dbReference>
<gene>
    <name evidence="5" type="ORF">DYB28_005829</name>
</gene>
<evidence type="ECO:0008006" key="7">
    <source>
        <dbReference type="Google" id="ProtNLM"/>
    </source>
</evidence>
<reference evidence="5 6" key="1">
    <citation type="journal article" date="2018" name="J. Invertebr. Pathol.">
        <title>New genotyping method for the causative agent of crayfish plague (Aphanomyces astaci) based on whole genome data.</title>
        <authorList>
            <person name="Minardi D."/>
            <person name="Studholme D.J."/>
            <person name="van der Giezen M."/>
            <person name="Pretto T."/>
            <person name="Oidtmann B."/>
        </authorList>
    </citation>
    <scope>NUCLEOTIDE SEQUENCE [LARGE SCALE GENOMIC DNA]</scope>
    <source>
        <strain evidence="5 6">KB13</strain>
    </source>
</reference>
<dbReference type="GO" id="GO:0016020">
    <property type="term" value="C:membrane"/>
    <property type="evidence" value="ECO:0007669"/>
    <property type="project" value="TreeGrafter"/>
</dbReference>
<dbReference type="Pfam" id="PF23361">
    <property type="entry name" value="BBS7_pf"/>
    <property type="match status" value="1"/>
</dbReference>
<dbReference type="AlphaFoldDB" id="A0A9X8ECJ1"/>
<feature type="non-terminal residue" evidence="5">
    <location>
        <position position="633"/>
    </location>
</feature>
<comment type="caution">
    <text evidence="5">The sequence shown here is derived from an EMBL/GenBank/DDBJ whole genome shotgun (WGS) entry which is preliminary data.</text>
</comment>
<feature type="domain" description="BBS7 GAE" evidence="2">
    <location>
        <begin position="343"/>
        <end position="413"/>
    </location>
</feature>
<dbReference type="InterPro" id="IPR056335">
    <property type="entry name" value="BBS7_hairpin"/>
</dbReference>
<dbReference type="Pfam" id="PF23349">
    <property type="entry name" value="BBS7_hp"/>
    <property type="match status" value="1"/>
</dbReference>
<feature type="domain" description="BBS7 platform" evidence="3">
    <location>
        <begin position="423"/>
        <end position="528"/>
    </location>
</feature>
<feature type="domain" description="BBS7 helical hairpin" evidence="1">
    <location>
        <begin position="532"/>
        <end position="629"/>
    </location>
</feature>
<organism evidence="5 6">
    <name type="scientific">Aphanomyces astaci</name>
    <name type="common">Crayfish plague agent</name>
    <dbReference type="NCBI Taxonomy" id="112090"/>
    <lineage>
        <taxon>Eukaryota</taxon>
        <taxon>Sar</taxon>
        <taxon>Stramenopiles</taxon>
        <taxon>Oomycota</taxon>
        <taxon>Saprolegniomycetes</taxon>
        <taxon>Saprolegniales</taxon>
        <taxon>Verrucalvaceae</taxon>
        <taxon>Aphanomyces</taxon>
    </lineage>
</organism>
<dbReference type="GO" id="GO:0008104">
    <property type="term" value="P:intracellular protein localization"/>
    <property type="evidence" value="ECO:0007669"/>
    <property type="project" value="TreeGrafter"/>
</dbReference>
<dbReference type="GO" id="GO:0034464">
    <property type="term" value="C:BBSome"/>
    <property type="evidence" value="ECO:0007669"/>
    <property type="project" value="TreeGrafter"/>
</dbReference>
<name>A0A9X8ECJ1_APHAT</name>
<dbReference type="GO" id="GO:0036064">
    <property type="term" value="C:ciliary basal body"/>
    <property type="evidence" value="ECO:0007669"/>
    <property type="project" value="TreeGrafter"/>
</dbReference>
<dbReference type="Pfam" id="PF23743">
    <property type="entry name" value="Beta-prop_BBS7"/>
    <property type="match status" value="1"/>
</dbReference>
<dbReference type="EMBL" id="QUTI01005354">
    <property type="protein sequence ID" value="RLO13522.1"/>
    <property type="molecule type" value="Genomic_DNA"/>
</dbReference>
<evidence type="ECO:0000259" key="2">
    <source>
        <dbReference type="Pfam" id="PF23360"/>
    </source>
</evidence>
<dbReference type="InterPro" id="IPR056332">
    <property type="entry name" value="Beta-prop_BBS7"/>
</dbReference>
<accession>A0A9X8ECJ1</accession>
<evidence type="ECO:0000259" key="3">
    <source>
        <dbReference type="Pfam" id="PF23361"/>
    </source>
</evidence>
<sequence>TLNHAELFKVGAISSRATLKLLPLSKKKKKVGTDITLIMYPHAVYKSNAHANPITCITLGNFKGTEDRAYVSSGQQVVGYNKKGKEFFKFPTNLSETINRVHSYDSKLWISTDYIYNQFENGVDKETSMCQDRIHDLLLHQDADSNEFHAVLGCQDKYIRVMRGNVVLAKKATSGAVTTLTSMGSKILYGTAGGTFGLVTLTNGGKLKTVWKTAQDKTAPSPITSMVTYDINKDGATEVGYDEVVLCTYSGRVMSLTSEPLDQPDMEDSYGRSRGTVQRETRIVKLRKEIAILEEKVLKEKEKSSRKGDECLPVVEEVPVNCQCVLNPDNQTYDIAVRVTDISFCVPLDLLDTVKNQAILCRSPTTNSHVLATYRCQELTNRLEFRIRTLEGQYGDVELTVLAETVPKAAQCVKVVVKPLSLHHRVNVVDSADVDESVMNSLHFTGAFSLIQVHEWVCFCLPDVPVRMQDDEGKLFFRNAFIGNVLVCEYKKGEARFLSSSVSAIAILKEVITKEATARKVTLNMTFDIKNESTAVVLTLLRPKLDEKQMLASQVKILDGIKVLRILADADRIVAAFDASPRAMTYLTGVLTDLYVDISKFRGVNPKTHLPRLFHLLDQYNFDALVEFFTRAP</sequence>